<dbReference type="InterPro" id="IPR046336">
    <property type="entry name" value="Lon_prtase_N_sf"/>
</dbReference>
<dbReference type="SMART" id="SM00464">
    <property type="entry name" value="LON"/>
    <property type="match status" value="1"/>
</dbReference>
<protein>
    <submittedName>
        <fullName evidence="2">LON peptidase substrate-binding domain-containing protein</fullName>
    </submittedName>
</protein>
<dbReference type="PROSITE" id="PS51787">
    <property type="entry name" value="LON_N"/>
    <property type="match status" value="1"/>
</dbReference>
<dbReference type="SUPFAM" id="SSF88697">
    <property type="entry name" value="PUA domain-like"/>
    <property type="match status" value="1"/>
</dbReference>
<evidence type="ECO:0000259" key="1">
    <source>
        <dbReference type="PROSITE" id="PS51787"/>
    </source>
</evidence>
<keyword evidence="3" id="KW-1185">Reference proteome</keyword>
<sequence>MLDTLPLFPLSAHVLPGGKLQLRIFEARYIRMVKEACRDDAGFGVCMLKNRSGNTLHNMLPIGTRVKVVDFEQTPEGLLGITVQGVDRFRIQDVWAEQDGLKVGNVSYLPNWEPEPLPGESRHLLDGLCEIYRRHHHLAELHPEPLSDDASWICQRWLELIPLAPEDKHLLVEQNDCLSALKFLTDTVQLK</sequence>
<feature type="domain" description="Lon N-terminal" evidence="1">
    <location>
        <begin position="2"/>
        <end position="191"/>
    </location>
</feature>
<evidence type="ECO:0000313" key="2">
    <source>
        <dbReference type="EMBL" id="MFD2096702.1"/>
    </source>
</evidence>
<organism evidence="2 3">
    <name type="scientific">Corallincola platygyrae</name>
    <dbReference type="NCBI Taxonomy" id="1193278"/>
    <lineage>
        <taxon>Bacteria</taxon>
        <taxon>Pseudomonadati</taxon>
        <taxon>Pseudomonadota</taxon>
        <taxon>Gammaproteobacteria</taxon>
        <taxon>Alteromonadales</taxon>
        <taxon>Psychromonadaceae</taxon>
        <taxon>Corallincola</taxon>
    </lineage>
</organism>
<dbReference type="PANTHER" id="PTHR46732">
    <property type="entry name" value="ATP-DEPENDENT PROTEASE LA (LON) DOMAIN PROTEIN"/>
    <property type="match status" value="1"/>
</dbReference>
<dbReference type="InterPro" id="IPR003111">
    <property type="entry name" value="Lon_prtase_N"/>
</dbReference>
<dbReference type="PANTHER" id="PTHR46732:SF8">
    <property type="entry name" value="ATP-DEPENDENT PROTEASE LA (LON) DOMAIN PROTEIN"/>
    <property type="match status" value="1"/>
</dbReference>
<dbReference type="Pfam" id="PF02190">
    <property type="entry name" value="LON_substr_bdg"/>
    <property type="match status" value="1"/>
</dbReference>
<comment type="caution">
    <text evidence="2">The sequence shown here is derived from an EMBL/GenBank/DDBJ whole genome shotgun (WGS) entry which is preliminary data.</text>
</comment>
<dbReference type="EMBL" id="JBHUHT010000012">
    <property type="protein sequence ID" value="MFD2096702.1"/>
    <property type="molecule type" value="Genomic_DNA"/>
</dbReference>
<evidence type="ECO:0000313" key="3">
    <source>
        <dbReference type="Proteomes" id="UP001597380"/>
    </source>
</evidence>
<dbReference type="Gene3D" id="2.30.130.40">
    <property type="entry name" value="LON domain-like"/>
    <property type="match status" value="1"/>
</dbReference>
<accession>A0ABW4XN57</accession>
<proteinExistence type="predicted"/>
<dbReference type="RefSeq" id="WP_345338905.1">
    <property type="nucleotide sequence ID" value="NZ_BAABLI010000008.1"/>
</dbReference>
<dbReference type="InterPro" id="IPR015947">
    <property type="entry name" value="PUA-like_sf"/>
</dbReference>
<name>A0ABW4XN57_9GAMM</name>
<reference evidence="3" key="1">
    <citation type="journal article" date="2019" name="Int. J. Syst. Evol. Microbiol.">
        <title>The Global Catalogue of Microorganisms (GCM) 10K type strain sequencing project: providing services to taxonomists for standard genome sequencing and annotation.</title>
        <authorList>
            <consortium name="The Broad Institute Genomics Platform"/>
            <consortium name="The Broad Institute Genome Sequencing Center for Infectious Disease"/>
            <person name="Wu L."/>
            <person name="Ma J."/>
        </authorList>
    </citation>
    <scope>NUCLEOTIDE SEQUENCE [LARGE SCALE GENOMIC DNA]</scope>
    <source>
        <strain evidence="3">CGMCC 1.10992</strain>
    </source>
</reference>
<dbReference type="Gene3D" id="1.10.4060.10">
    <property type="entry name" value="BPP1347 like domain"/>
    <property type="match status" value="1"/>
</dbReference>
<dbReference type="Proteomes" id="UP001597380">
    <property type="component" value="Unassembled WGS sequence"/>
</dbReference>
<gene>
    <name evidence="2" type="ORF">ACFSJ3_11960</name>
</gene>